<dbReference type="GO" id="GO:0006744">
    <property type="term" value="P:ubiquinone biosynthetic process"/>
    <property type="evidence" value="ECO:0007669"/>
    <property type="project" value="UniProtKB-UniRule"/>
</dbReference>
<dbReference type="EMBL" id="WWCL01000004">
    <property type="protein sequence ID" value="MYN46775.1"/>
    <property type="molecule type" value="Genomic_DNA"/>
</dbReference>
<comment type="subcellular location">
    <subcellularLocation>
        <location evidence="1">Cytoplasm</location>
    </subcellularLocation>
</comment>
<reference evidence="2" key="1">
    <citation type="submission" date="2019-12" db="EMBL/GenBank/DDBJ databases">
        <title>Novel species isolated from a subtropical stream in China.</title>
        <authorList>
            <person name="Lu H."/>
        </authorList>
    </citation>
    <scope>NUCLEOTIDE SEQUENCE [LARGE SCALE GENOMIC DNA]</scope>
    <source>
        <strain evidence="2">FT93W</strain>
    </source>
</reference>
<dbReference type="PANTHER" id="PTHR38040">
    <property type="entry name" value="UBIQUINONE BIOSYNTHESIS ACCESSORY FACTOR UBIK"/>
    <property type="match status" value="1"/>
</dbReference>
<accession>A0A845I472</accession>
<feature type="coiled-coil region" evidence="1">
    <location>
        <begin position="46"/>
        <end position="76"/>
    </location>
</feature>
<proteinExistence type="inferred from homology"/>
<dbReference type="Proteomes" id="UP000444316">
    <property type="component" value="Unassembled WGS sequence"/>
</dbReference>
<comment type="similarity">
    <text evidence="1">Belongs to the UbiK family.</text>
</comment>
<protein>
    <recommendedName>
        <fullName evidence="1">Ubiquinone biosynthesis accessory factor UbiK</fullName>
    </recommendedName>
</protein>
<dbReference type="GO" id="GO:0005737">
    <property type="term" value="C:cytoplasm"/>
    <property type="evidence" value="ECO:0007669"/>
    <property type="project" value="UniProtKB-SubCell"/>
</dbReference>
<comment type="pathway">
    <text evidence="1">Cofactor biosynthesis; ubiquinone biosynthesis.</text>
</comment>
<keyword evidence="3" id="KW-1185">Reference proteome</keyword>
<evidence type="ECO:0000256" key="1">
    <source>
        <dbReference type="HAMAP-Rule" id="MF_02216"/>
    </source>
</evidence>
<evidence type="ECO:0000313" key="2">
    <source>
        <dbReference type="EMBL" id="MYN46775.1"/>
    </source>
</evidence>
<evidence type="ECO:0000313" key="3">
    <source>
        <dbReference type="Proteomes" id="UP000444316"/>
    </source>
</evidence>
<comment type="caution">
    <text evidence="2">The sequence shown here is derived from an EMBL/GenBank/DDBJ whole genome shotgun (WGS) entry which is preliminary data.</text>
</comment>
<comment type="function">
    <text evidence="1">Required for efficient ubiquinone (coenzyme Q) biosynthesis. UbiK is probably an accessory factor of Ubi enzymes and facilitates ubiquinone biosynthesis by acting as an assembly factor, a targeting factor, or both.</text>
</comment>
<dbReference type="InterPro" id="IPR007475">
    <property type="entry name" value="UbiK"/>
</dbReference>
<dbReference type="UniPathway" id="UPA00232"/>
<dbReference type="RefSeq" id="WP_155436807.1">
    <property type="nucleotide sequence ID" value="NZ_CAXIQN010000022.1"/>
</dbReference>
<sequence length="79" mass="8846">MDMNTFFNDLQSKVSQAIENSPAKDIEKNVKSMMTQGFAKLDLVTREEFEIQAQVLAKTRAKLEALEARLAELEAKAGN</sequence>
<dbReference type="Pfam" id="PF04380">
    <property type="entry name" value="BMFP"/>
    <property type="match status" value="1"/>
</dbReference>
<gene>
    <name evidence="1" type="primary">ubiK</name>
    <name evidence="2" type="ORF">GTP23_17165</name>
</gene>
<keyword evidence="1" id="KW-0831">Ubiquinone biosynthesis</keyword>
<keyword evidence="1" id="KW-0175">Coiled coil</keyword>
<name>A0A845I472_9BURK</name>
<dbReference type="PANTHER" id="PTHR38040:SF1">
    <property type="entry name" value="UBIQUINONE BIOSYNTHESIS ACCESSORY FACTOR UBIK"/>
    <property type="match status" value="1"/>
</dbReference>
<dbReference type="HAMAP" id="MF_02216">
    <property type="entry name" value="UbiK"/>
    <property type="match status" value="1"/>
</dbReference>
<organism evidence="2 3">
    <name type="scientific">Duganella fentianensis</name>
    <dbReference type="NCBI Taxonomy" id="2692177"/>
    <lineage>
        <taxon>Bacteria</taxon>
        <taxon>Pseudomonadati</taxon>
        <taxon>Pseudomonadota</taxon>
        <taxon>Betaproteobacteria</taxon>
        <taxon>Burkholderiales</taxon>
        <taxon>Oxalobacteraceae</taxon>
        <taxon>Telluria group</taxon>
        <taxon>Duganella</taxon>
    </lineage>
</organism>
<keyword evidence="1" id="KW-0963">Cytoplasm</keyword>
<dbReference type="AlphaFoldDB" id="A0A845I472"/>